<comment type="caution">
    <text evidence="1">The sequence shown here is derived from an EMBL/GenBank/DDBJ whole genome shotgun (WGS) entry which is preliminary data.</text>
</comment>
<sequence length="82" mass="8883">MAGLCEGGNEPSGSLKAIFSGRQRRAPWGYRLLPAENTLHYGALVAASGYALYLFLLHDGAHGTDPLTLCTFQRVLTITDLF</sequence>
<keyword evidence="2" id="KW-1185">Reference proteome</keyword>
<evidence type="ECO:0000313" key="1">
    <source>
        <dbReference type="EMBL" id="KAJ4444450.1"/>
    </source>
</evidence>
<accession>A0ABQ8TFH6</accession>
<evidence type="ECO:0000313" key="2">
    <source>
        <dbReference type="Proteomes" id="UP001148838"/>
    </source>
</evidence>
<proteinExistence type="predicted"/>
<reference evidence="1 2" key="1">
    <citation type="journal article" date="2022" name="Allergy">
        <title>Genome assembly and annotation of Periplaneta americana reveal a comprehensive cockroach allergen profile.</title>
        <authorList>
            <person name="Wang L."/>
            <person name="Xiong Q."/>
            <person name="Saelim N."/>
            <person name="Wang L."/>
            <person name="Nong W."/>
            <person name="Wan A.T."/>
            <person name="Shi M."/>
            <person name="Liu X."/>
            <person name="Cao Q."/>
            <person name="Hui J.H.L."/>
            <person name="Sookrung N."/>
            <person name="Leung T.F."/>
            <person name="Tungtrongchitr A."/>
            <person name="Tsui S.K.W."/>
        </authorList>
    </citation>
    <scope>NUCLEOTIDE SEQUENCE [LARGE SCALE GENOMIC DNA]</scope>
    <source>
        <strain evidence="1">PWHHKU_190912</strain>
    </source>
</reference>
<name>A0ABQ8TFH6_PERAM</name>
<dbReference type="EMBL" id="JAJSOF020000011">
    <property type="protein sequence ID" value="KAJ4444450.1"/>
    <property type="molecule type" value="Genomic_DNA"/>
</dbReference>
<dbReference type="Proteomes" id="UP001148838">
    <property type="component" value="Unassembled WGS sequence"/>
</dbReference>
<organism evidence="1 2">
    <name type="scientific">Periplaneta americana</name>
    <name type="common">American cockroach</name>
    <name type="synonym">Blatta americana</name>
    <dbReference type="NCBI Taxonomy" id="6978"/>
    <lineage>
        <taxon>Eukaryota</taxon>
        <taxon>Metazoa</taxon>
        <taxon>Ecdysozoa</taxon>
        <taxon>Arthropoda</taxon>
        <taxon>Hexapoda</taxon>
        <taxon>Insecta</taxon>
        <taxon>Pterygota</taxon>
        <taxon>Neoptera</taxon>
        <taxon>Polyneoptera</taxon>
        <taxon>Dictyoptera</taxon>
        <taxon>Blattodea</taxon>
        <taxon>Blattoidea</taxon>
        <taxon>Blattidae</taxon>
        <taxon>Blattinae</taxon>
        <taxon>Periplaneta</taxon>
    </lineage>
</organism>
<protein>
    <submittedName>
        <fullName evidence="1">Uncharacterized protein</fullName>
    </submittedName>
</protein>
<gene>
    <name evidence="1" type="ORF">ANN_06242</name>
</gene>